<dbReference type="PANTHER" id="PTHR10826:SF1">
    <property type="entry name" value="COMPLEMENT COMPONENT 1 Q SUBCOMPONENT-BINDING PROTEIN, MITOCHONDRIAL"/>
    <property type="match status" value="1"/>
</dbReference>
<dbReference type="HOGENOM" id="CLU_072692_0_0_1"/>
<name>A0A0C2XGN6_HEBCY</name>
<gene>
    <name evidence="1" type="ORF">M413DRAFT_448773</name>
</gene>
<evidence type="ECO:0008006" key="3">
    <source>
        <dbReference type="Google" id="ProtNLM"/>
    </source>
</evidence>
<dbReference type="EMBL" id="KN831800">
    <property type="protein sequence ID" value="KIM37053.1"/>
    <property type="molecule type" value="Genomic_DNA"/>
</dbReference>
<evidence type="ECO:0000313" key="1">
    <source>
        <dbReference type="EMBL" id="KIM37053.1"/>
    </source>
</evidence>
<dbReference type="InterPro" id="IPR036561">
    <property type="entry name" value="MAM33_sf"/>
</dbReference>
<reference evidence="1 2" key="1">
    <citation type="submission" date="2014-04" db="EMBL/GenBank/DDBJ databases">
        <authorList>
            <consortium name="DOE Joint Genome Institute"/>
            <person name="Kuo A."/>
            <person name="Gay G."/>
            <person name="Dore J."/>
            <person name="Kohler A."/>
            <person name="Nagy L.G."/>
            <person name="Floudas D."/>
            <person name="Copeland A."/>
            <person name="Barry K.W."/>
            <person name="Cichocki N."/>
            <person name="Veneault-Fourrey C."/>
            <person name="LaButti K."/>
            <person name="Lindquist E.A."/>
            <person name="Lipzen A."/>
            <person name="Lundell T."/>
            <person name="Morin E."/>
            <person name="Murat C."/>
            <person name="Sun H."/>
            <person name="Tunlid A."/>
            <person name="Henrissat B."/>
            <person name="Grigoriev I.V."/>
            <person name="Hibbett D.S."/>
            <person name="Martin F."/>
            <person name="Nordberg H.P."/>
            <person name="Cantor M.N."/>
            <person name="Hua S.X."/>
        </authorList>
    </citation>
    <scope>NUCLEOTIDE SEQUENCE [LARGE SCALE GENOMIC DNA]</scope>
    <source>
        <strain evidence="2">h7</strain>
    </source>
</reference>
<keyword evidence="2" id="KW-1185">Reference proteome</keyword>
<sequence length="261" mass="28827">MSAIAALRNVTRAGPARLVAGMRMSSIARPVSRFAPSVTSTRAFSVTAGRFGSGTTDIALSQKLQEELNFERQSVKDTPSPPEAVNKFIEQGVWTLEDTRGHDEVTLVRKFGDEDIRIMFSISDISEEDFGAEEEDEGEDDTPVSLPIRAAVSITKSTAPGALNIDLLCQDGTFSVENLSYYDDAKTGTELTADADWNRRGLYVGPQFDTLDVGVQDAFDNFLSERGINETVAQFIPEYASYKEQQEYIKWLGKVKNFVDL</sequence>
<dbReference type="Proteomes" id="UP000053424">
    <property type="component" value="Unassembled WGS sequence"/>
</dbReference>
<dbReference type="GO" id="GO:0005759">
    <property type="term" value="C:mitochondrial matrix"/>
    <property type="evidence" value="ECO:0007669"/>
    <property type="project" value="InterPro"/>
</dbReference>
<dbReference type="InterPro" id="IPR003428">
    <property type="entry name" value="MAM33"/>
</dbReference>
<proteinExistence type="predicted"/>
<evidence type="ECO:0000313" key="2">
    <source>
        <dbReference type="Proteomes" id="UP000053424"/>
    </source>
</evidence>
<dbReference type="Gene3D" id="3.10.280.10">
    <property type="entry name" value="Mitochondrial glycoprotein"/>
    <property type="match status" value="1"/>
</dbReference>
<accession>A0A0C2XGN6</accession>
<dbReference type="PANTHER" id="PTHR10826">
    <property type="entry name" value="COMPLEMENT COMPONENT 1"/>
    <property type="match status" value="1"/>
</dbReference>
<dbReference type="SUPFAM" id="SSF54529">
    <property type="entry name" value="Mitochondrial glycoprotein MAM33-like"/>
    <property type="match status" value="1"/>
</dbReference>
<dbReference type="GO" id="GO:0042256">
    <property type="term" value="P:cytosolic ribosome assembly"/>
    <property type="evidence" value="ECO:0007669"/>
    <property type="project" value="TreeGrafter"/>
</dbReference>
<dbReference type="Pfam" id="PF02330">
    <property type="entry name" value="MAM33"/>
    <property type="match status" value="1"/>
</dbReference>
<dbReference type="OrthoDB" id="278212at2759"/>
<dbReference type="AlphaFoldDB" id="A0A0C2XGN6"/>
<reference evidence="2" key="2">
    <citation type="submission" date="2015-01" db="EMBL/GenBank/DDBJ databases">
        <title>Evolutionary Origins and Diversification of the Mycorrhizal Mutualists.</title>
        <authorList>
            <consortium name="DOE Joint Genome Institute"/>
            <consortium name="Mycorrhizal Genomics Consortium"/>
            <person name="Kohler A."/>
            <person name="Kuo A."/>
            <person name="Nagy L.G."/>
            <person name="Floudas D."/>
            <person name="Copeland A."/>
            <person name="Barry K.W."/>
            <person name="Cichocki N."/>
            <person name="Veneault-Fourrey C."/>
            <person name="LaButti K."/>
            <person name="Lindquist E.A."/>
            <person name="Lipzen A."/>
            <person name="Lundell T."/>
            <person name="Morin E."/>
            <person name="Murat C."/>
            <person name="Riley R."/>
            <person name="Ohm R."/>
            <person name="Sun H."/>
            <person name="Tunlid A."/>
            <person name="Henrissat B."/>
            <person name="Grigoriev I.V."/>
            <person name="Hibbett D.S."/>
            <person name="Martin F."/>
        </authorList>
    </citation>
    <scope>NUCLEOTIDE SEQUENCE [LARGE SCALE GENOMIC DNA]</scope>
    <source>
        <strain evidence="2">h7</strain>
    </source>
</reference>
<organism evidence="1 2">
    <name type="scientific">Hebeloma cylindrosporum</name>
    <dbReference type="NCBI Taxonomy" id="76867"/>
    <lineage>
        <taxon>Eukaryota</taxon>
        <taxon>Fungi</taxon>
        <taxon>Dikarya</taxon>
        <taxon>Basidiomycota</taxon>
        <taxon>Agaricomycotina</taxon>
        <taxon>Agaricomycetes</taxon>
        <taxon>Agaricomycetidae</taxon>
        <taxon>Agaricales</taxon>
        <taxon>Agaricineae</taxon>
        <taxon>Hymenogastraceae</taxon>
        <taxon>Hebeloma</taxon>
    </lineage>
</organism>
<dbReference type="STRING" id="686832.A0A0C2XGN6"/>
<protein>
    <recommendedName>
        <fullName evidence="3">Mitochondrial glyco protein</fullName>
    </recommendedName>
</protein>